<evidence type="ECO:0000256" key="4">
    <source>
        <dbReference type="ARBA" id="ARBA00022840"/>
    </source>
</evidence>
<dbReference type="GO" id="GO:0005737">
    <property type="term" value="C:cytoplasm"/>
    <property type="evidence" value="ECO:0007669"/>
    <property type="project" value="TreeGrafter"/>
</dbReference>
<sequence length="491" mass="53200">MRDLVIGIDGGTGGVRAYVFDAHGQVLGHGDAPYETQYPASGWAQQRPDDWWQAVCSGVRAAMEQAAVAPQRIAALCAATTSCTVLACAKSGEALDDAILWMDVRASKEAADIEALTGQTLSAELFVCKALWLLRNRPELCERADVLCEYQDYLNHRLTGEWCFSVNTACNWGYNKRKGDFERDFYRTVGLGAVLPKLPSRAVSAGERVGMLSPEAAQELGLDTDVMVVQGGIDSSIGMLGMGVAAPGPVALMTGSSNLAMAVTQEPMFGRGDEINLGPDFLVDGYYTSFRGQVSTGSILRWFKREFCRDLGDDAFRELDRLAAQVPPGSGGLTVLDYWQGNRVPHNDPDVRGLIYGLSMNTPREAVFRAVMEGVAYGTDDLLRAFTEKGFPLNAVCISGGTTRSDIFLQIHADVSGVPFLVTCDYSVALGCGICAARAAGMYDTLPQAAAAMVRTQKTVQPNAQNHTRYLALAERYRSLYRAIRGWVHGE</sequence>
<keyword evidence="10" id="KW-1185">Reference proteome</keyword>
<dbReference type="PANTHER" id="PTHR43435">
    <property type="entry name" value="RIBULOKINASE"/>
    <property type="match status" value="1"/>
</dbReference>
<keyword evidence="3 9" id="KW-0418">Kinase</keyword>
<dbReference type="AlphaFoldDB" id="A0A926HQ99"/>
<dbReference type="GO" id="GO:0005524">
    <property type="term" value="F:ATP binding"/>
    <property type="evidence" value="ECO:0007669"/>
    <property type="project" value="UniProtKB-KW"/>
</dbReference>
<dbReference type="Pfam" id="PF02782">
    <property type="entry name" value="FGGY_C"/>
    <property type="match status" value="1"/>
</dbReference>
<comment type="caution">
    <text evidence="9">The sequence shown here is derived from an EMBL/GenBank/DDBJ whole genome shotgun (WGS) entry which is preliminary data.</text>
</comment>
<name>A0A926HQ99_9FIRM</name>
<dbReference type="InterPro" id="IPR000577">
    <property type="entry name" value="Carb_kinase_FGGY"/>
</dbReference>
<evidence type="ECO:0000256" key="2">
    <source>
        <dbReference type="ARBA" id="ARBA00022741"/>
    </source>
</evidence>
<dbReference type="Gene3D" id="3.30.420.40">
    <property type="match status" value="2"/>
</dbReference>
<dbReference type="PIRSF" id="PIRSF000538">
    <property type="entry name" value="GlpK"/>
    <property type="match status" value="1"/>
</dbReference>
<accession>A0A926HQ99</accession>
<evidence type="ECO:0000256" key="3">
    <source>
        <dbReference type="ARBA" id="ARBA00022777"/>
    </source>
</evidence>
<dbReference type="Proteomes" id="UP000620366">
    <property type="component" value="Unassembled WGS sequence"/>
</dbReference>
<keyword evidence="2" id="KW-0547">Nucleotide-binding</keyword>
<keyword evidence="6" id="KW-0119">Carbohydrate metabolism</keyword>
<evidence type="ECO:0000259" key="7">
    <source>
        <dbReference type="Pfam" id="PF00370"/>
    </source>
</evidence>
<dbReference type="InterPro" id="IPR005929">
    <property type="entry name" value="Ribulokinase"/>
</dbReference>
<dbReference type="GO" id="GO:0019150">
    <property type="term" value="F:D-ribulokinase activity"/>
    <property type="evidence" value="ECO:0007669"/>
    <property type="project" value="TreeGrafter"/>
</dbReference>
<keyword evidence="4" id="KW-0067">ATP-binding</keyword>
<organism evidence="9 10">
    <name type="scientific">Feifania hominis</name>
    <dbReference type="NCBI Taxonomy" id="2763660"/>
    <lineage>
        <taxon>Bacteria</taxon>
        <taxon>Bacillati</taxon>
        <taxon>Bacillota</taxon>
        <taxon>Clostridia</taxon>
        <taxon>Eubacteriales</taxon>
        <taxon>Feifaniaceae</taxon>
        <taxon>Feifania</taxon>
    </lineage>
</organism>
<proteinExistence type="predicted"/>
<dbReference type="InterPro" id="IPR018485">
    <property type="entry name" value="FGGY_C"/>
</dbReference>
<dbReference type="InterPro" id="IPR018484">
    <property type="entry name" value="FGGY_N"/>
</dbReference>
<dbReference type="GO" id="GO:0008741">
    <property type="term" value="F:ribulokinase activity"/>
    <property type="evidence" value="ECO:0007669"/>
    <property type="project" value="InterPro"/>
</dbReference>
<protein>
    <submittedName>
        <fullName evidence="9">Carbohydrate kinase</fullName>
    </submittedName>
</protein>
<evidence type="ECO:0000313" key="9">
    <source>
        <dbReference type="EMBL" id="MBC8536117.1"/>
    </source>
</evidence>
<dbReference type="CDD" id="cd07781">
    <property type="entry name" value="ASKHA_NBD_FGGY_L-RBK"/>
    <property type="match status" value="1"/>
</dbReference>
<keyword evidence="5" id="KW-0054">Arabinose catabolism</keyword>
<evidence type="ECO:0000256" key="5">
    <source>
        <dbReference type="ARBA" id="ARBA00022935"/>
    </source>
</evidence>
<reference evidence="9" key="1">
    <citation type="submission" date="2020-08" db="EMBL/GenBank/DDBJ databases">
        <title>Genome public.</title>
        <authorList>
            <person name="Liu C."/>
            <person name="Sun Q."/>
        </authorList>
    </citation>
    <scope>NUCLEOTIDE SEQUENCE</scope>
    <source>
        <strain evidence="9">BX7</strain>
    </source>
</reference>
<dbReference type="Pfam" id="PF00370">
    <property type="entry name" value="FGGY_N"/>
    <property type="match status" value="1"/>
</dbReference>
<gene>
    <name evidence="9" type="ORF">H8695_05355</name>
</gene>
<dbReference type="EMBL" id="JACRSP010000002">
    <property type="protein sequence ID" value="MBC8536117.1"/>
    <property type="molecule type" value="Genomic_DNA"/>
</dbReference>
<dbReference type="SUPFAM" id="SSF53067">
    <property type="entry name" value="Actin-like ATPase domain"/>
    <property type="match status" value="2"/>
</dbReference>
<dbReference type="GO" id="GO:0019569">
    <property type="term" value="P:L-arabinose catabolic process to D-xylulose 5-phosphate"/>
    <property type="evidence" value="ECO:0007669"/>
    <property type="project" value="InterPro"/>
</dbReference>
<keyword evidence="1" id="KW-0808">Transferase</keyword>
<evidence type="ECO:0000313" key="10">
    <source>
        <dbReference type="Proteomes" id="UP000620366"/>
    </source>
</evidence>
<dbReference type="InterPro" id="IPR043129">
    <property type="entry name" value="ATPase_NBD"/>
</dbReference>
<feature type="domain" description="Carbohydrate kinase FGGY C-terminal" evidence="8">
    <location>
        <begin position="251"/>
        <end position="440"/>
    </location>
</feature>
<evidence type="ECO:0000256" key="1">
    <source>
        <dbReference type="ARBA" id="ARBA00022679"/>
    </source>
</evidence>
<evidence type="ECO:0000256" key="6">
    <source>
        <dbReference type="ARBA" id="ARBA00023277"/>
    </source>
</evidence>
<evidence type="ECO:0000259" key="8">
    <source>
        <dbReference type="Pfam" id="PF02782"/>
    </source>
</evidence>
<dbReference type="RefSeq" id="WP_249299869.1">
    <property type="nucleotide sequence ID" value="NZ_JACRSP010000002.1"/>
</dbReference>
<feature type="domain" description="Carbohydrate kinase FGGY N-terminal" evidence="7">
    <location>
        <begin position="5"/>
        <end position="241"/>
    </location>
</feature>
<dbReference type="PANTHER" id="PTHR43435:SF4">
    <property type="entry name" value="FGGY CARBOHYDRATE KINASE DOMAIN-CONTAINING PROTEIN"/>
    <property type="match status" value="1"/>
</dbReference>